<name>A0ABN3C0W1_9ACTN</name>
<proteinExistence type="predicted"/>
<evidence type="ECO:0000256" key="1">
    <source>
        <dbReference type="SAM" id="SignalP"/>
    </source>
</evidence>
<evidence type="ECO:0000313" key="2">
    <source>
        <dbReference type="EMBL" id="GAA2202838.1"/>
    </source>
</evidence>
<comment type="caution">
    <text evidence="2">The sequence shown here is derived from an EMBL/GenBank/DDBJ whole genome shotgun (WGS) entry which is preliminary data.</text>
</comment>
<keyword evidence="3" id="KW-1185">Reference proteome</keyword>
<evidence type="ECO:0008006" key="4">
    <source>
        <dbReference type="Google" id="ProtNLM"/>
    </source>
</evidence>
<evidence type="ECO:0000313" key="3">
    <source>
        <dbReference type="Proteomes" id="UP001501391"/>
    </source>
</evidence>
<dbReference type="EMBL" id="BAAAOQ010000025">
    <property type="protein sequence ID" value="GAA2202838.1"/>
    <property type="molecule type" value="Genomic_DNA"/>
</dbReference>
<feature type="chain" id="PRO_5046255948" description="SH3 domain-containing protein" evidence="1">
    <location>
        <begin position="26"/>
        <end position="133"/>
    </location>
</feature>
<protein>
    <recommendedName>
        <fullName evidence="4">SH3 domain-containing protein</fullName>
    </recommendedName>
</protein>
<reference evidence="2 3" key="1">
    <citation type="journal article" date="2019" name="Int. J. Syst. Evol. Microbiol.">
        <title>The Global Catalogue of Microorganisms (GCM) 10K type strain sequencing project: providing services to taxonomists for standard genome sequencing and annotation.</title>
        <authorList>
            <consortium name="The Broad Institute Genomics Platform"/>
            <consortium name="The Broad Institute Genome Sequencing Center for Infectious Disease"/>
            <person name="Wu L."/>
            <person name="Ma J."/>
        </authorList>
    </citation>
    <scope>NUCLEOTIDE SEQUENCE [LARGE SCALE GENOMIC DNA]</scope>
    <source>
        <strain evidence="2 3">JCM 14924</strain>
    </source>
</reference>
<organism evidence="2 3">
    <name type="scientific">Streptomyces bangladeshensis</name>
    <dbReference type="NCBI Taxonomy" id="295352"/>
    <lineage>
        <taxon>Bacteria</taxon>
        <taxon>Bacillati</taxon>
        <taxon>Actinomycetota</taxon>
        <taxon>Actinomycetes</taxon>
        <taxon>Kitasatosporales</taxon>
        <taxon>Streptomycetaceae</taxon>
        <taxon>Streptomyces</taxon>
    </lineage>
</organism>
<gene>
    <name evidence="2" type="ORF">GCM10009787_63440</name>
</gene>
<dbReference type="Gene3D" id="2.30.30.40">
    <property type="entry name" value="SH3 Domains"/>
    <property type="match status" value="1"/>
</dbReference>
<dbReference type="Proteomes" id="UP001501391">
    <property type="component" value="Unassembled WGS sequence"/>
</dbReference>
<dbReference type="RefSeq" id="WP_059247129.1">
    <property type="nucleotide sequence ID" value="NZ_BAAAOQ010000025.1"/>
</dbReference>
<keyword evidence="1" id="KW-0732">Signal</keyword>
<feature type="signal peptide" evidence="1">
    <location>
        <begin position="1"/>
        <end position="25"/>
    </location>
</feature>
<sequence length="133" mass="13637">MSKWLRSVAVAAGAAGLIAVPFATAVPAAAAPGPASTPATALSCSHAYSNKSSGTARLIGNGVNVRTGPHTTCASTGQLNYGDGVYLHCWTTGTSVSGVSTWWHIRVNGTSWNGWIAHYYLDPSDSPTSGNKC</sequence>
<accession>A0ABN3C0W1</accession>